<dbReference type="PANTHER" id="PTHR30146">
    <property type="entry name" value="LACI-RELATED TRANSCRIPTIONAL REPRESSOR"/>
    <property type="match status" value="1"/>
</dbReference>
<keyword evidence="3" id="KW-0804">Transcription</keyword>
<keyword evidence="6" id="KW-1185">Reference proteome</keyword>
<comment type="caution">
    <text evidence="5">The sequence shown here is derived from an EMBL/GenBank/DDBJ whole genome shotgun (WGS) entry which is preliminary data.</text>
</comment>
<dbReference type="CDD" id="cd06267">
    <property type="entry name" value="PBP1_LacI_sugar_binding-like"/>
    <property type="match status" value="1"/>
</dbReference>
<sequence>MTSKEDLEPVPTMARSRKPTIHDVARAADVAVGTVSRFLNGRPIRSSSQERIEMAIAQLGFVKNVAAATIRKDASRMIGFLVSSYDELQIAILAGLTARMQARGRIVLPLTHDGSPDTMSNALRFFEEHRIEALIASGDFEAMQASPLLTGLDTHIILFNNDVPALTCDRVLFNDASGIKKAVDHLLGLGHRRIGLIAGRPGHSSAEGRLAGYLRAMAGGPGVDQSLIVGHDWERQTGYFAGIELFDRPDPPTAIICASYLSALGLLDLVRERGLCVPKDLSIISFGDCDTFGLIGPGIDALSMPVKKIVENIDYLYASRTKDRPRTPALVELELIVRGSSGQPALLS</sequence>
<dbReference type="OrthoDB" id="7946617at2"/>
<dbReference type="eggNOG" id="COG1609">
    <property type="taxonomic scope" value="Bacteria"/>
</dbReference>
<dbReference type="GO" id="GO:0003700">
    <property type="term" value="F:DNA-binding transcription factor activity"/>
    <property type="evidence" value="ECO:0007669"/>
    <property type="project" value="TreeGrafter"/>
</dbReference>
<evidence type="ECO:0000313" key="6">
    <source>
        <dbReference type="Proteomes" id="UP000007123"/>
    </source>
</evidence>
<dbReference type="PANTHER" id="PTHR30146:SF109">
    <property type="entry name" value="HTH-TYPE TRANSCRIPTIONAL REGULATOR GALS"/>
    <property type="match status" value="1"/>
</dbReference>
<dbReference type="InterPro" id="IPR046335">
    <property type="entry name" value="LacI/GalR-like_sensor"/>
</dbReference>
<evidence type="ECO:0000313" key="5">
    <source>
        <dbReference type="EMBL" id="EKF58631.1"/>
    </source>
</evidence>
<keyword evidence="2" id="KW-0238">DNA-binding</keyword>
<feature type="domain" description="HTH lacI-type" evidence="4">
    <location>
        <begin position="19"/>
        <end position="72"/>
    </location>
</feature>
<dbReference type="Gene3D" id="1.10.260.40">
    <property type="entry name" value="lambda repressor-like DNA-binding domains"/>
    <property type="match status" value="1"/>
</dbReference>
<dbReference type="STRING" id="1156935.QWE_15346"/>
<gene>
    <name evidence="5" type="ORF">QWE_15346</name>
</gene>
<name>K2QC90_9HYPH</name>
<dbReference type="CDD" id="cd01392">
    <property type="entry name" value="HTH_LacI"/>
    <property type="match status" value="1"/>
</dbReference>
<dbReference type="AlphaFoldDB" id="K2QC90"/>
<dbReference type="PATRIC" id="fig|1156935.5.peg.3115"/>
<evidence type="ECO:0000256" key="2">
    <source>
        <dbReference type="ARBA" id="ARBA00023125"/>
    </source>
</evidence>
<dbReference type="SUPFAM" id="SSF53822">
    <property type="entry name" value="Periplasmic binding protein-like I"/>
    <property type="match status" value="1"/>
</dbReference>
<dbReference type="PROSITE" id="PS50932">
    <property type="entry name" value="HTH_LACI_2"/>
    <property type="match status" value="1"/>
</dbReference>
<dbReference type="InterPro" id="IPR000843">
    <property type="entry name" value="HTH_LacI"/>
</dbReference>
<dbReference type="SUPFAM" id="SSF47413">
    <property type="entry name" value="lambda repressor-like DNA-binding domains"/>
    <property type="match status" value="1"/>
</dbReference>
<dbReference type="Pfam" id="PF00356">
    <property type="entry name" value="LacI"/>
    <property type="match status" value="1"/>
</dbReference>
<dbReference type="Pfam" id="PF13377">
    <property type="entry name" value="Peripla_BP_3"/>
    <property type="match status" value="1"/>
</dbReference>
<dbReference type="SMART" id="SM00354">
    <property type="entry name" value="HTH_LACI"/>
    <property type="match status" value="1"/>
</dbReference>
<dbReference type="InterPro" id="IPR028082">
    <property type="entry name" value="Peripla_BP_I"/>
</dbReference>
<accession>K2QC90</accession>
<proteinExistence type="predicted"/>
<dbReference type="Gene3D" id="3.40.50.2300">
    <property type="match status" value="2"/>
</dbReference>
<dbReference type="RefSeq" id="WP_006727062.1">
    <property type="nucleotide sequence ID" value="NZ_ALJF01000012.1"/>
</dbReference>
<dbReference type="GO" id="GO:0000976">
    <property type="term" value="F:transcription cis-regulatory region binding"/>
    <property type="evidence" value="ECO:0007669"/>
    <property type="project" value="TreeGrafter"/>
</dbReference>
<dbReference type="Proteomes" id="UP000007123">
    <property type="component" value="Unassembled WGS sequence"/>
</dbReference>
<organism evidence="5 6">
    <name type="scientific">Agrobacterium albertimagni AOL15</name>
    <dbReference type="NCBI Taxonomy" id="1156935"/>
    <lineage>
        <taxon>Bacteria</taxon>
        <taxon>Pseudomonadati</taxon>
        <taxon>Pseudomonadota</taxon>
        <taxon>Alphaproteobacteria</taxon>
        <taxon>Hyphomicrobiales</taxon>
        <taxon>Rhizobiaceae</taxon>
        <taxon>Rhizobium/Agrobacterium group</taxon>
        <taxon>Agrobacterium</taxon>
    </lineage>
</organism>
<dbReference type="InterPro" id="IPR010982">
    <property type="entry name" value="Lambda_DNA-bd_dom_sf"/>
</dbReference>
<protein>
    <submittedName>
        <fullName evidence="5">Periplasmic binding protein/LacI transcriptional regulator</fullName>
    </submittedName>
</protein>
<keyword evidence="1" id="KW-0805">Transcription regulation</keyword>
<dbReference type="EMBL" id="ALJF01000012">
    <property type="protein sequence ID" value="EKF58631.1"/>
    <property type="molecule type" value="Genomic_DNA"/>
</dbReference>
<reference evidence="5 6" key="1">
    <citation type="journal article" date="2012" name="J. Bacteriol.">
        <title>Draft Genome Sequence of Agrobacterium albertimagni Strain AOL15.</title>
        <authorList>
            <person name="Trimble W.L."/>
            <person name="Phung le T."/>
            <person name="Meyer F."/>
            <person name="Gilbert J.A."/>
            <person name="Silver S."/>
        </authorList>
    </citation>
    <scope>NUCLEOTIDE SEQUENCE [LARGE SCALE GENOMIC DNA]</scope>
    <source>
        <strain evidence="5 6">AOL15</strain>
    </source>
</reference>
<evidence type="ECO:0000256" key="3">
    <source>
        <dbReference type="ARBA" id="ARBA00023163"/>
    </source>
</evidence>
<evidence type="ECO:0000259" key="4">
    <source>
        <dbReference type="PROSITE" id="PS50932"/>
    </source>
</evidence>
<evidence type="ECO:0000256" key="1">
    <source>
        <dbReference type="ARBA" id="ARBA00023015"/>
    </source>
</evidence>